<keyword evidence="3" id="KW-1133">Transmembrane helix</keyword>
<feature type="domain" description="AB hydrolase-1" evidence="4">
    <location>
        <begin position="79"/>
        <end position="327"/>
    </location>
</feature>
<evidence type="ECO:0000256" key="2">
    <source>
        <dbReference type="ARBA" id="ARBA00038334"/>
    </source>
</evidence>
<dbReference type="KEGG" id="tut:107360460"/>
<dbReference type="PRINTS" id="PR00412">
    <property type="entry name" value="EPOXHYDRLASE"/>
</dbReference>
<dbReference type="AlphaFoldDB" id="T1K4Y2"/>
<reference evidence="5" key="2">
    <citation type="submission" date="2015-06" db="UniProtKB">
        <authorList>
            <consortium name="EnsemblMetazoa"/>
        </authorList>
    </citation>
    <scope>IDENTIFICATION</scope>
</reference>
<dbReference type="PANTHER" id="PTHR43329">
    <property type="entry name" value="EPOXIDE HYDROLASE"/>
    <property type="match status" value="1"/>
</dbReference>
<dbReference type="EnsemblMetazoa" id="tetur05g04320.1">
    <property type="protein sequence ID" value="tetur05g04320.1"/>
    <property type="gene ID" value="tetur05g04320"/>
</dbReference>
<keyword evidence="3" id="KW-0472">Membrane</keyword>
<name>T1K4Y2_TETUR</name>
<gene>
    <name evidence="5" type="primary">107360460</name>
</gene>
<reference evidence="6" key="1">
    <citation type="submission" date="2011-08" db="EMBL/GenBank/DDBJ databases">
        <authorList>
            <person name="Rombauts S."/>
        </authorList>
    </citation>
    <scope>NUCLEOTIDE SEQUENCE</scope>
    <source>
        <strain evidence="6">London</strain>
    </source>
</reference>
<evidence type="ECO:0000256" key="3">
    <source>
        <dbReference type="SAM" id="Phobius"/>
    </source>
</evidence>
<dbReference type="GO" id="GO:0004301">
    <property type="term" value="F:epoxide hydrolase activity"/>
    <property type="evidence" value="ECO:0007669"/>
    <property type="project" value="UniProtKB-ARBA"/>
</dbReference>
<proteinExistence type="inferred from homology"/>
<evidence type="ECO:0000313" key="5">
    <source>
        <dbReference type="EnsemblMetazoa" id="tetur05g04320.1"/>
    </source>
</evidence>
<dbReference type="InterPro" id="IPR000639">
    <property type="entry name" value="Epox_hydrolase-like"/>
</dbReference>
<dbReference type="HOGENOM" id="CLU_020336_7_3_1"/>
<keyword evidence="6" id="KW-1185">Reference proteome</keyword>
<dbReference type="Proteomes" id="UP000015104">
    <property type="component" value="Unassembled WGS sequence"/>
</dbReference>
<dbReference type="InterPro" id="IPR029058">
    <property type="entry name" value="AB_hydrolase_fold"/>
</dbReference>
<evidence type="ECO:0000313" key="6">
    <source>
        <dbReference type="Proteomes" id="UP000015104"/>
    </source>
</evidence>
<evidence type="ECO:0000256" key="1">
    <source>
        <dbReference type="ARBA" id="ARBA00022801"/>
    </source>
</evidence>
<dbReference type="OrthoDB" id="408373at2759"/>
<keyword evidence="3" id="KW-0812">Transmembrane</keyword>
<dbReference type="SUPFAM" id="SSF53474">
    <property type="entry name" value="alpha/beta-Hydrolases"/>
    <property type="match status" value="1"/>
</dbReference>
<sequence length="342" mass="39668">MLSLIVEKIIIFSFSIFYGSLINFIVFLSLLKNGFKNLYAPDYSKRPAILDDPSWGKHHTVIVDKRVIHYVAKGNPEDPIIVFLHGFPDFWFTWREQLIEFGSKGYYAVAIDMPGLGESSKILDNGSLRVDVVADLVAKVIESITKSSDRSVILVGHDWGACVSYFVSSKYSKLVSKLIILNGPHPVHFRKFIKRSLKQFLKSWYMLFFNSPFFPDLMFQTFDFFMLKAGFRKGDRSYIFSNKEMEPWKFIFSQPFAIKSAFGYYRDFVKRSRFLDDLKLPIRQPTMIIWGNSDRALSEEFATQANKYVDNVRVELVQNAAHFVHLEYPKKISSLIDDFISN</sequence>
<organism evidence="5 6">
    <name type="scientific">Tetranychus urticae</name>
    <name type="common">Two-spotted spider mite</name>
    <dbReference type="NCBI Taxonomy" id="32264"/>
    <lineage>
        <taxon>Eukaryota</taxon>
        <taxon>Metazoa</taxon>
        <taxon>Ecdysozoa</taxon>
        <taxon>Arthropoda</taxon>
        <taxon>Chelicerata</taxon>
        <taxon>Arachnida</taxon>
        <taxon>Acari</taxon>
        <taxon>Acariformes</taxon>
        <taxon>Trombidiformes</taxon>
        <taxon>Prostigmata</taxon>
        <taxon>Eleutherengona</taxon>
        <taxon>Raphignathae</taxon>
        <taxon>Tetranychoidea</taxon>
        <taxon>Tetranychidae</taxon>
        <taxon>Tetranychus</taxon>
    </lineage>
</organism>
<dbReference type="EMBL" id="CAEY01001581">
    <property type="status" value="NOT_ANNOTATED_CDS"/>
    <property type="molecule type" value="Genomic_DNA"/>
</dbReference>
<dbReference type="InterPro" id="IPR000073">
    <property type="entry name" value="AB_hydrolase_1"/>
</dbReference>
<keyword evidence="1" id="KW-0378">Hydrolase</keyword>
<dbReference type="eggNOG" id="KOG4178">
    <property type="taxonomic scope" value="Eukaryota"/>
</dbReference>
<dbReference type="Gene3D" id="3.40.50.1820">
    <property type="entry name" value="alpha/beta hydrolase"/>
    <property type="match status" value="1"/>
</dbReference>
<dbReference type="OMA" id="RCIQLDC"/>
<protein>
    <recommendedName>
        <fullName evidence="4">AB hydrolase-1 domain-containing protein</fullName>
    </recommendedName>
</protein>
<dbReference type="Pfam" id="PF00561">
    <property type="entry name" value="Abhydrolase_1"/>
    <property type="match status" value="1"/>
</dbReference>
<feature type="transmembrane region" description="Helical" evidence="3">
    <location>
        <begin position="12"/>
        <end position="31"/>
    </location>
</feature>
<comment type="similarity">
    <text evidence="2">Belongs to the AB hydrolase superfamily. Epoxide hydrolase family.</text>
</comment>
<accession>T1K4Y2</accession>
<evidence type="ECO:0000259" key="4">
    <source>
        <dbReference type="Pfam" id="PF00561"/>
    </source>
</evidence>